<feature type="signal peptide" evidence="1">
    <location>
        <begin position="1"/>
        <end position="22"/>
    </location>
</feature>
<dbReference type="Proteomes" id="UP000531251">
    <property type="component" value="Unassembled WGS sequence"/>
</dbReference>
<dbReference type="InterPro" id="IPR011250">
    <property type="entry name" value="OMP/PagP_B-barrel"/>
</dbReference>
<name>A0A7X6BCK1_9SPHN</name>
<comment type="caution">
    <text evidence="2">The sequence shown here is derived from an EMBL/GenBank/DDBJ whole genome shotgun (WGS) entry which is preliminary data.</text>
</comment>
<dbReference type="Gene3D" id="2.40.160.20">
    <property type="match status" value="1"/>
</dbReference>
<evidence type="ECO:0000256" key="1">
    <source>
        <dbReference type="SAM" id="SignalP"/>
    </source>
</evidence>
<sequence length="241" mass="25369">MRNLVSTLAAVGALFVTVPAFAQARPTAEEPGAGSIYVGGFLGDRFGREQTLRGATPAGLPRVIETDAKDGLTGGVVLGAVAATGDWGRARVEAEFSASRNTLKRLDLNGQQRTLLEGRRSVTTEMVNLIYDTPRIAERLRFSLGAGIGHGAIDYDTRYLVAADGPAINIPTNVSGKVALQGIAGASVALGGGLELVADVRYARIGRHQVERFNATAGTLDSVLSTRYSNVIATGGFRFFF</sequence>
<organism evidence="2 3">
    <name type="scientific">Sphingomonas trueperi</name>
    <dbReference type="NCBI Taxonomy" id="53317"/>
    <lineage>
        <taxon>Bacteria</taxon>
        <taxon>Pseudomonadati</taxon>
        <taxon>Pseudomonadota</taxon>
        <taxon>Alphaproteobacteria</taxon>
        <taxon>Sphingomonadales</taxon>
        <taxon>Sphingomonadaceae</taxon>
        <taxon>Sphingomonas</taxon>
    </lineage>
</organism>
<dbReference type="RefSeq" id="WP_125976755.1">
    <property type="nucleotide sequence ID" value="NZ_BAAADY010000003.1"/>
</dbReference>
<dbReference type="SUPFAM" id="SSF56925">
    <property type="entry name" value="OMPA-like"/>
    <property type="match status" value="1"/>
</dbReference>
<proteinExistence type="predicted"/>
<accession>A0A7X6BCK1</accession>
<dbReference type="AlphaFoldDB" id="A0A7X6BCK1"/>
<dbReference type="EMBL" id="JAATJB010000007">
    <property type="protein sequence ID" value="NJB98179.1"/>
    <property type="molecule type" value="Genomic_DNA"/>
</dbReference>
<keyword evidence="3" id="KW-1185">Reference proteome</keyword>
<keyword evidence="1" id="KW-0732">Signal</keyword>
<protein>
    <submittedName>
        <fullName evidence="2">Opacity protein-like surface antigen</fullName>
    </submittedName>
</protein>
<evidence type="ECO:0000313" key="3">
    <source>
        <dbReference type="Proteomes" id="UP000531251"/>
    </source>
</evidence>
<gene>
    <name evidence="2" type="ORF">GGR89_002510</name>
</gene>
<feature type="chain" id="PRO_5031530926" evidence="1">
    <location>
        <begin position="23"/>
        <end position="241"/>
    </location>
</feature>
<reference evidence="2 3" key="1">
    <citation type="submission" date="2020-03" db="EMBL/GenBank/DDBJ databases">
        <title>Genomic Encyclopedia of Type Strains, Phase IV (KMG-IV): sequencing the most valuable type-strain genomes for metagenomic binning, comparative biology and taxonomic classification.</title>
        <authorList>
            <person name="Goeker M."/>
        </authorList>
    </citation>
    <scope>NUCLEOTIDE SEQUENCE [LARGE SCALE GENOMIC DNA]</scope>
    <source>
        <strain evidence="2 3">DSM 7225</strain>
    </source>
</reference>
<evidence type="ECO:0000313" key="2">
    <source>
        <dbReference type="EMBL" id="NJB98179.1"/>
    </source>
</evidence>